<evidence type="ECO:0000313" key="3">
    <source>
        <dbReference type="Proteomes" id="UP000008633"/>
    </source>
</evidence>
<dbReference type="RefSeq" id="WP_013553433.1">
    <property type="nucleotide sequence ID" value="NC_014935.1"/>
</dbReference>
<feature type="domain" description="Methyltransferase type 11" evidence="1">
    <location>
        <begin position="42"/>
        <end position="127"/>
    </location>
</feature>
<sequence length="252" mass="28560">MPKSLLDFMAPPSALPEAFRPQKSLSLSELLDPREGERILVLGYGDLQVLEAWQKRGTELLLCVQSEAEAVKARKAGVRAVLAQAEYLSDRQRFDGIILLDPGYRMHQPERAIRHLVRALKRGGRLLMELPLNGHLEAAGEVLDRVLGDRGCREEVERIEYPPANVWRNALQRAGVSLEEDRIIYRHRRISRERLEEWGEGLIRPSALLLDPAEGKKMIDQLRQAMEACCENGFFLDEEVLLRVVGAAHQEG</sequence>
<reference evidence="2 3" key="1">
    <citation type="journal article" date="2011" name="Stand. Genomic Sci.">
        <title>Complete genome sequence of Nitratifractor salsuginis type strain (E9I37-1).</title>
        <authorList>
            <person name="Anderson I."/>
            <person name="Sikorski J."/>
            <person name="Zeytun A."/>
            <person name="Nolan M."/>
            <person name="Lapidus A."/>
            <person name="Lucas S."/>
            <person name="Hammon N."/>
            <person name="Deshpande S."/>
            <person name="Cheng J.F."/>
            <person name="Tapia R."/>
            <person name="Han C."/>
            <person name="Goodwin L."/>
            <person name="Pitluck S."/>
            <person name="Liolios K."/>
            <person name="Pagani I."/>
            <person name="Ivanova N."/>
            <person name="Huntemann M."/>
            <person name="Mavromatis K."/>
            <person name="Ovchinikova G."/>
            <person name="Pati A."/>
            <person name="Chen A."/>
            <person name="Palaniappan K."/>
            <person name="Land M."/>
            <person name="Hauser L."/>
            <person name="Brambilla E.M."/>
            <person name="Ngatchou-Djao O.D."/>
            <person name="Rohde M."/>
            <person name="Tindall B.J."/>
            <person name="Goker M."/>
            <person name="Detter J.C."/>
            <person name="Woyke T."/>
            <person name="Bristow J."/>
            <person name="Eisen J.A."/>
            <person name="Markowitz V."/>
            <person name="Hugenholtz P."/>
            <person name="Klenk H.P."/>
            <person name="Kyrpides N.C."/>
        </authorList>
    </citation>
    <scope>NUCLEOTIDE SEQUENCE [LARGE SCALE GENOMIC DNA]</scope>
    <source>
        <strain evidence="3">DSM 16511 / JCM 12458 / E9I37-1</strain>
    </source>
</reference>
<dbReference type="Gene3D" id="3.40.50.150">
    <property type="entry name" value="Vaccinia Virus protein VP39"/>
    <property type="match status" value="1"/>
</dbReference>
<keyword evidence="3" id="KW-1185">Reference proteome</keyword>
<protein>
    <recommendedName>
        <fullName evidence="1">Methyltransferase type 11 domain-containing protein</fullName>
    </recommendedName>
</protein>
<evidence type="ECO:0000313" key="2">
    <source>
        <dbReference type="EMBL" id="ADV45737.1"/>
    </source>
</evidence>
<organism evidence="2 3">
    <name type="scientific">Nitratifractor salsuginis (strain DSM 16511 / JCM 12458 / E9I37-1)</name>
    <dbReference type="NCBI Taxonomy" id="749222"/>
    <lineage>
        <taxon>Bacteria</taxon>
        <taxon>Pseudomonadati</taxon>
        <taxon>Campylobacterota</taxon>
        <taxon>Epsilonproteobacteria</taxon>
        <taxon>Campylobacterales</taxon>
        <taxon>Sulfurovaceae</taxon>
        <taxon>Nitratifractor</taxon>
    </lineage>
</organism>
<dbReference type="STRING" id="749222.Nitsa_0467"/>
<evidence type="ECO:0000259" key="1">
    <source>
        <dbReference type="Pfam" id="PF08241"/>
    </source>
</evidence>
<dbReference type="EMBL" id="CP002452">
    <property type="protein sequence ID" value="ADV45737.1"/>
    <property type="molecule type" value="Genomic_DNA"/>
</dbReference>
<dbReference type="InterPro" id="IPR029063">
    <property type="entry name" value="SAM-dependent_MTases_sf"/>
</dbReference>
<dbReference type="SUPFAM" id="SSF53335">
    <property type="entry name" value="S-adenosyl-L-methionine-dependent methyltransferases"/>
    <property type="match status" value="1"/>
</dbReference>
<dbReference type="InterPro" id="IPR013216">
    <property type="entry name" value="Methyltransf_11"/>
</dbReference>
<name>E6X0L7_NITSE</name>
<dbReference type="eggNOG" id="COG2226">
    <property type="taxonomic scope" value="Bacteria"/>
</dbReference>
<dbReference type="Pfam" id="PF08241">
    <property type="entry name" value="Methyltransf_11"/>
    <property type="match status" value="1"/>
</dbReference>
<dbReference type="Proteomes" id="UP000008633">
    <property type="component" value="Chromosome"/>
</dbReference>
<accession>E6X0L7</accession>
<dbReference type="HOGENOM" id="CLU_1101932_0_0_7"/>
<gene>
    <name evidence="2" type="ordered locus">Nitsa_0467</name>
</gene>
<dbReference type="KEGG" id="nsa:Nitsa_0467"/>
<dbReference type="AlphaFoldDB" id="E6X0L7"/>
<proteinExistence type="predicted"/>
<reference evidence="3" key="2">
    <citation type="submission" date="2011-01" db="EMBL/GenBank/DDBJ databases">
        <title>The complete genome of Nitratifractor salsuginis DSM 16511.</title>
        <authorList>
            <consortium name="US DOE Joint Genome Institute (JGI-PGF)"/>
            <person name="Lucas S."/>
            <person name="Copeland A."/>
            <person name="Lapidus A."/>
            <person name="Bruce D."/>
            <person name="Goodwin L."/>
            <person name="Pitluck S."/>
            <person name="Kyrpides N."/>
            <person name="Mavromatis K."/>
            <person name="Ivanova N."/>
            <person name="Mikhailova N."/>
            <person name="Zeytun A."/>
            <person name="Detter J.C."/>
            <person name="Tapia R."/>
            <person name="Han C."/>
            <person name="Land M."/>
            <person name="Hauser L."/>
            <person name="Markowitz V."/>
            <person name="Cheng J.-F."/>
            <person name="Hugenholtz P."/>
            <person name="Woyke T."/>
            <person name="Wu D."/>
            <person name="Tindall B."/>
            <person name="Schuetze A."/>
            <person name="Brambilla E."/>
            <person name="Klenk H.-P."/>
            <person name="Eisen J.A."/>
        </authorList>
    </citation>
    <scope>NUCLEOTIDE SEQUENCE [LARGE SCALE GENOMIC DNA]</scope>
    <source>
        <strain evidence="3">DSM 16511 / JCM 12458 / E9I37-1</strain>
    </source>
</reference>
<dbReference type="OrthoDB" id="9760689at2"/>